<proteinExistence type="inferred from homology"/>
<dbReference type="Gene3D" id="1.10.287.470">
    <property type="entry name" value="Helix hairpin bin"/>
    <property type="match status" value="1"/>
</dbReference>
<keyword evidence="5" id="KW-1185">Reference proteome</keyword>
<dbReference type="PANTHER" id="PTHR30469">
    <property type="entry name" value="MULTIDRUG RESISTANCE PROTEIN MDTA"/>
    <property type="match status" value="1"/>
</dbReference>
<dbReference type="Gene3D" id="2.40.30.170">
    <property type="match status" value="1"/>
</dbReference>
<comment type="caution">
    <text evidence="4">The sequence shown here is derived from an EMBL/GenBank/DDBJ whole genome shotgun (WGS) entry which is preliminary data.</text>
</comment>
<dbReference type="Gene3D" id="2.40.50.100">
    <property type="match status" value="1"/>
</dbReference>
<evidence type="ECO:0000256" key="1">
    <source>
        <dbReference type="ARBA" id="ARBA00009477"/>
    </source>
</evidence>
<evidence type="ECO:0000259" key="3">
    <source>
        <dbReference type="Pfam" id="PF25917"/>
    </source>
</evidence>
<comment type="similarity">
    <text evidence="1">Belongs to the membrane fusion protein (MFP) (TC 8.A.1) family.</text>
</comment>
<feature type="domain" description="Multidrug resistance protein MdtA-like barrel-sandwich hybrid" evidence="3">
    <location>
        <begin position="48"/>
        <end position="190"/>
    </location>
</feature>
<keyword evidence="2" id="KW-0175">Coiled coil</keyword>
<dbReference type="PANTHER" id="PTHR30469:SF15">
    <property type="entry name" value="HLYD FAMILY OF SECRETION PROTEINS"/>
    <property type="match status" value="1"/>
</dbReference>
<evidence type="ECO:0000313" key="5">
    <source>
        <dbReference type="Proteomes" id="UP001595886"/>
    </source>
</evidence>
<dbReference type="Proteomes" id="UP001595886">
    <property type="component" value="Unassembled WGS sequence"/>
</dbReference>
<dbReference type="InterPro" id="IPR058625">
    <property type="entry name" value="MdtA-like_BSH"/>
</dbReference>
<dbReference type="SUPFAM" id="SSF111369">
    <property type="entry name" value="HlyD-like secretion proteins"/>
    <property type="match status" value="1"/>
</dbReference>
<protein>
    <submittedName>
        <fullName evidence="4">Efflux RND transporter periplasmic adaptor subunit</fullName>
    </submittedName>
</protein>
<accession>A0ABV9QRH6</accession>
<reference evidence="5" key="1">
    <citation type="journal article" date="2019" name="Int. J. Syst. Evol. Microbiol.">
        <title>The Global Catalogue of Microorganisms (GCM) 10K type strain sequencing project: providing services to taxonomists for standard genome sequencing and annotation.</title>
        <authorList>
            <consortium name="The Broad Institute Genomics Platform"/>
            <consortium name="The Broad Institute Genome Sequencing Center for Infectious Disease"/>
            <person name="Wu L."/>
            <person name="Ma J."/>
        </authorList>
    </citation>
    <scope>NUCLEOTIDE SEQUENCE [LARGE SCALE GENOMIC DNA]</scope>
    <source>
        <strain evidence="5">CCUG 30340</strain>
    </source>
</reference>
<dbReference type="EMBL" id="JBHSHD010000003">
    <property type="protein sequence ID" value="MFC4819254.1"/>
    <property type="molecule type" value="Genomic_DNA"/>
</dbReference>
<gene>
    <name evidence="4" type="ORF">ACFO6Q_02900</name>
</gene>
<evidence type="ECO:0000313" key="4">
    <source>
        <dbReference type="EMBL" id="MFC4819254.1"/>
    </source>
</evidence>
<name>A0ABV9QRH6_9GAMM</name>
<evidence type="ECO:0000256" key="2">
    <source>
        <dbReference type="SAM" id="Coils"/>
    </source>
</evidence>
<dbReference type="Pfam" id="PF25917">
    <property type="entry name" value="BSH_RND"/>
    <property type="match status" value="1"/>
</dbReference>
<feature type="coiled-coil region" evidence="2">
    <location>
        <begin position="80"/>
        <end position="107"/>
    </location>
</feature>
<sequence length="285" mass="29952">MLASALAACSDGRREKSAAVPAPGPYLAMARGQVDVEGGLIRIVAPRDGRLEDIRVEDGDAVEAGQVLATIDPRQAKIALGAAQARLAQAEAQVGVLKAKLPQAQQQAQRLGEAAGAGAATGQSADDAATALAVLKAETSVAEAAVKLAHQQVEEAHTELDARSIKAPAAGRIVRRSAHVGDAVSTQLATELFQLLPNRPRIVRAELNEAYVDLVKPGMQAEIVRDSDQGEAIPARVLRVGEVFGPSRLADDPVERAGAHDVECVLQLDGGEFRIGQRVLVRFKR</sequence>
<organism evidence="4 5">
    <name type="scientific">Dokdonella ginsengisoli</name>
    <dbReference type="NCBI Taxonomy" id="363846"/>
    <lineage>
        <taxon>Bacteria</taxon>
        <taxon>Pseudomonadati</taxon>
        <taxon>Pseudomonadota</taxon>
        <taxon>Gammaproteobacteria</taxon>
        <taxon>Lysobacterales</taxon>
        <taxon>Rhodanobacteraceae</taxon>
        <taxon>Dokdonella</taxon>
    </lineage>
</organism>